<dbReference type="GO" id="GO:0008757">
    <property type="term" value="F:S-adenosylmethionine-dependent methyltransferase activity"/>
    <property type="evidence" value="ECO:0007669"/>
    <property type="project" value="UniProtKB-ARBA"/>
</dbReference>
<comment type="caution">
    <text evidence="2">The sequence shown here is derived from an EMBL/GenBank/DDBJ whole genome shotgun (WGS) entry which is preliminary data.</text>
</comment>
<proteinExistence type="predicted"/>
<dbReference type="InterPro" id="IPR001214">
    <property type="entry name" value="SET_dom"/>
</dbReference>
<dbReference type="Proteomes" id="UP001168821">
    <property type="component" value="Unassembled WGS sequence"/>
</dbReference>
<sequence>MNVGSVGNQPCVDARSVECDIVTSVDFTEEGVCVKAARDLLPGETIFSECPLVLGPKLPPEDGQVHCVGCCRLVSTEKVLHCSDCAWPVCDPQCEDLKNPKTHGLECQVLKLAQTQNFRFEILFPLRILFLQTNNKPEWTSLIQLLSNKKSEDPNIHDLNTQNNHVEFLQDNFLVPLAKVEAETGTMILEEKSKELLEKIFDYVKTATFEAPNNSPMQLYYPTVPLIPHSCTPNSFQTTTEAPTYKITIRANSPISKNTPITSSYINLFEGTHERLFHLKTTKNALCSCPRCTDPTELGTFFSALKCLGTRTEPCGGTQLPLEPTSASTMWVCDKCKIELPNDQMVQFVRHLGGEVAKVLDRKPTADELEEFLAKLLMFLHPNHFYVCQVKQVLIKLYDGEDLAKTKGDICLSLVEIARKLYPCGGLLLVELLHGLFEARFSIMGKSEDLVKNEDVDELADLVKEMKSITEALFDPQLAQVVTQDASTFTDWLKNHH</sequence>
<reference evidence="2" key="1">
    <citation type="journal article" date="2023" name="G3 (Bethesda)">
        <title>Whole genome assemblies of Zophobas morio and Tenebrio molitor.</title>
        <authorList>
            <person name="Kaur S."/>
            <person name="Stinson S.A."/>
            <person name="diCenzo G.C."/>
        </authorList>
    </citation>
    <scope>NUCLEOTIDE SEQUENCE</scope>
    <source>
        <strain evidence="2">QUZm001</strain>
    </source>
</reference>
<accession>A0AA38I0Z6</accession>
<dbReference type="Gene3D" id="6.10.140.2220">
    <property type="match status" value="1"/>
</dbReference>
<evidence type="ECO:0000313" key="3">
    <source>
        <dbReference type="Proteomes" id="UP001168821"/>
    </source>
</evidence>
<dbReference type="GO" id="GO:0008276">
    <property type="term" value="F:protein methyltransferase activity"/>
    <property type="evidence" value="ECO:0007669"/>
    <property type="project" value="UniProtKB-ARBA"/>
</dbReference>
<evidence type="ECO:0000313" key="2">
    <source>
        <dbReference type="EMBL" id="KAJ3647130.1"/>
    </source>
</evidence>
<organism evidence="2 3">
    <name type="scientific">Zophobas morio</name>
    <dbReference type="NCBI Taxonomy" id="2755281"/>
    <lineage>
        <taxon>Eukaryota</taxon>
        <taxon>Metazoa</taxon>
        <taxon>Ecdysozoa</taxon>
        <taxon>Arthropoda</taxon>
        <taxon>Hexapoda</taxon>
        <taxon>Insecta</taxon>
        <taxon>Pterygota</taxon>
        <taxon>Neoptera</taxon>
        <taxon>Endopterygota</taxon>
        <taxon>Coleoptera</taxon>
        <taxon>Polyphaga</taxon>
        <taxon>Cucujiformia</taxon>
        <taxon>Tenebrionidae</taxon>
        <taxon>Zophobas</taxon>
    </lineage>
</organism>
<name>A0AA38I0Z6_9CUCU</name>
<feature type="domain" description="SET" evidence="1">
    <location>
        <begin position="31"/>
        <end position="265"/>
    </location>
</feature>
<dbReference type="InterPro" id="IPR053010">
    <property type="entry name" value="SET_SmydA-8"/>
</dbReference>
<dbReference type="Gene3D" id="1.10.220.160">
    <property type="match status" value="1"/>
</dbReference>
<dbReference type="CDD" id="cd20071">
    <property type="entry name" value="SET_SMYD"/>
    <property type="match status" value="1"/>
</dbReference>
<dbReference type="EMBL" id="JALNTZ010000007">
    <property type="protein sequence ID" value="KAJ3647130.1"/>
    <property type="molecule type" value="Genomic_DNA"/>
</dbReference>
<dbReference type="Pfam" id="PF00856">
    <property type="entry name" value="SET"/>
    <property type="match status" value="1"/>
</dbReference>
<protein>
    <recommendedName>
        <fullName evidence="1">SET domain-containing protein</fullName>
    </recommendedName>
</protein>
<gene>
    <name evidence="2" type="ORF">Zmor_024666</name>
</gene>
<dbReference type="GO" id="GO:0008170">
    <property type="term" value="F:N-methyltransferase activity"/>
    <property type="evidence" value="ECO:0007669"/>
    <property type="project" value="UniProtKB-ARBA"/>
</dbReference>
<dbReference type="PANTHER" id="PTHR46455:SF2">
    <property type="entry name" value="AT24727P"/>
    <property type="match status" value="1"/>
</dbReference>
<dbReference type="PANTHER" id="PTHR46455">
    <property type="entry name" value="SET AND MYND DOMAIN CONTAINING, ARTHROPOD-SPECIFIC, MEMBER 4, ISOFORM A"/>
    <property type="match status" value="1"/>
</dbReference>
<keyword evidence="3" id="KW-1185">Reference proteome</keyword>
<dbReference type="InterPro" id="IPR046341">
    <property type="entry name" value="SET_dom_sf"/>
</dbReference>
<evidence type="ECO:0000259" key="1">
    <source>
        <dbReference type="Pfam" id="PF00856"/>
    </source>
</evidence>
<dbReference type="AlphaFoldDB" id="A0AA38I0Z6"/>
<dbReference type="SUPFAM" id="SSF82199">
    <property type="entry name" value="SET domain"/>
    <property type="match status" value="1"/>
</dbReference>
<dbReference type="Gene3D" id="2.170.270.10">
    <property type="entry name" value="SET domain"/>
    <property type="match status" value="1"/>
</dbReference>